<protein>
    <recommendedName>
        <fullName evidence="5">Ribosome maturation factor RimM</fullName>
    </recommendedName>
</protein>
<evidence type="ECO:0000259" key="7">
    <source>
        <dbReference type="Pfam" id="PF24986"/>
    </source>
</evidence>
<evidence type="ECO:0000259" key="6">
    <source>
        <dbReference type="Pfam" id="PF01782"/>
    </source>
</evidence>
<evidence type="ECO:0000313" key="9">
    <source>
        <dbReference type="Proteomes" id="UP000547973"/>
    </source>
</evidence>
<evidence type="ECO:0000256" key="1">
    <source>
        <dbReference type="ARBA" id="ARBA00022490"/>
    </source>
</evidence>
<dbReference type="InterPro" id="IPR011961">
    <property type="entry name" value="RimM"/>
</dbReference>
<comment type="similarity">
    <text evidence="5">Belongs to the RimM family.</text>
</comment>
<comment type="domain">
    <text evidence="5">The PRC barrel domain binds ribosomal protein uS19.</text>
</comment>
<dbReference type="GO" id="GO:0005840">
    <property type="term" value="C:ribosome"/>
    <property type="evidence" value="ECO:0007669"/>
    <property type="project" value="InterPro"/>
</dbReference>
<comment type="subcellular location">
    <subcellularLocation>
        <location evidence="5">Cytoplasm</location>
    </subcellularLocation>
</comment>
<keyword evidence="2 5" id="KW-0690">Ribosome biogenesis</keyword>
<dbReference type="OrthoDB" id="5381335at2"/>
<dbReference type="InterPro" id="IPR056792">
    <property type="entry name" value="PRC_RimM"/>
</dbReference>
<reference evidence="8 9" key="1">
    <citation type="submission" date="2020-07" db="EMBL/GenBank/DDBJ databases">
        <title>Sequencing the genomes of 1000 actinobacteria strains.</title>
        <authorList>
            <person name="Klenk H.-P."/>
        </authorList>
    </citation>
    <scope>NUCLEOTIDE SEQUENCE [LARGE SCALE GENOMIC DNA]</scope>
    <source>
        <strain evidence="8 9">DSM 19970</strain>
    </source>
</reference>
<keyword evidence="3 5" id="KW-0698">rRNA processing</keyword>
<dbReference type="InterPro" id="IPR036976">
    <property type="entry name" value="RimM_N_sf"/>
</dbReference>
<feature type="domain" description="Ribosome maturation factor RimM PRC barrel" evidence="7">
    <location>
        <begin position="95"/>
        <end position="163"/>
    </location>
</feature>
<dbReference type="Proteomes" id="UP000547973">
    <property type="component" value="Unassembled WGS sequence"/>
</dbReference>
<dbReference type="PANTHER" id="PTHR33692:SF1">
    <property type="entry name" value="RIBOSOME MATURATION FACTOR RIMM"/>
    <property type="match status" value="1"/>
</dbReference>
<evidence type="ECO:0000256" key="5">
    <source>
        <dbReference type="HAMAP-Rule" id="MF_00014"/>
    </source>
</evidence>
<dbReference type="SUPFAM" id="SSF50346">
    <property type="entry name" value="PRC-barrel domain"/>
    <property type="match status" value="1"/>
</dbReference>
<comment type="subunit">
    <text evidence="5">Binds ribosomal protein uS19.</text>
</comment>
<comment type="caution">
    <text evidence="8">The sequence shown here is derived from an EMBL/GenBank/DDBJ whole genome shotgun (WGS) entry which is preliminary data.</text>
</comment>
<dbReference type="RefSeq" id="WP_062075753.1">
    <property type="nucleotide sequence ID" value="NZ_BBRC01000013.1"/>
</dbReference>
<proteinExistence type="inferred from homology"/>
<dbReference type="NCBIfam" id="TIGR02273">
    <property type="entry name" value="16S_RimM"/>
    <property type="match status" value="1"/>
</dbReference>
<gene>
    <name evidence="5" type="primary">rimM</name>
    <name evidence="8" type="ORF">BKA03_001986</name>
</gene>
<evidence type="ECO:0000256" key="3">
    <source>
        <dbReference type="ARBA" id="ARBA00022552"/>
    </source>
</evidence>
<dbReference type="Pfam" id="PF01782">
    <property type="entry name" value="RimM"/>
    <property type="match status" value="1"/>
</dbReference>
<dbReference type="GO" id="GO:0043022">
    <property type="term" value="F:ribosome binding"/>
    <property type="evidence" value="ECO:0007669"/>
    <property type="project" value="InterPro"/>
</dbReference>
<dbReference type="Pfam" id="PF24986">
    <property type="entry name" value="PRC_RimM"/>
    <property type="match status" value="1"/>
</dbReference>
<sequence>MKVTVAHIGRPQGLKGEVSLDLRTDIPEERLSPGSVLETIPADAGPLTVATSRTASGRWYVGFAGVADRNAAEELRGIELIAEADDGDEDDAWYVHELVGLRVERPSGEVLGKVTDLLNMPAQDLLEIKQTNGVKALIPFVEEFVPEVDIEGGRVVLTPPYGLLAGEEPIVTDETRGDDAGDEKA</sequence>
<accession>A0A7Z0CKH0</accession>
<keyword evidence="9" id="KW-1185">Reference proteome</keyword>
<comment type="function">
    <text evidence="5">An accessory protein needed during the final step in the assembly of 30S ribosomal subunit, possibly for assembly of the head region. Essential for efficient processing of 16S rRNA. May be needed both before and after RbfA during the maturation of 16S rRNA. It has affinity for free ribosomal 30S subunits but not for 70S ribosomes.</text>
</comment>
<dbReference type="InterPro" id="IPR002676">
    <property type="entry name" value="RimM_N"/>
</dbReference>
<dbReference type="HAMAP" id="MF_00014">
    <property type="entry name" value="Ribosome_mat_RimM"/>
    <property type="match status" value="1"/>
</dbReference>
<dbReference type="AlphaFoldDB" id="A0A7Z0CKH0"/>
<dbReference type="InterPro" id="IPR009000">
    <property type="entry name" value="Transl_B-barrel_sf"/>
</dbReference>
<keyword evidence="1 5" id="KW-0963">Cytoplasm</keyword>
<name>A0A7Z0CKH0_9MICO</name>
<dbReference type="Gene3D" id="2.30.30.240">
    <property type="entry name" value="PRC-barrel domain"/>
    <property type="match status" value="1"/>
</dbReference>
<evidence type="ECO:0000256" key="2">
    <source>
        <dbReference type="ARBA" id="ARBA00022517"/>
    </source>
</evidence>
<dbReference type="Gene3D" id="2.40.30.60">
    <property type="entry name" value="RimM"/>
    <property type="match status" value="1"/>
</dbReference>
<keyword evidence="4 5" id="KW-0143">Chaperone</keyword>
<dbReference type="PANTHER" id="PTHR33692">
    <property type="entry name" value="RIBOSOME MATURATION FACTOR RIMM"/>
    <property type="match status" value="1"/>
</dbReference>
<dbReference type="GO" id="GO:0042274">
    <property type="term" value="P:ribosomal small subunit biogenesis"/>
    <property type="evidence" value="ECO:0007669"/>
    <property type="project" value="UniProtKB-UniRule"/>
</dbReference>
<evidence type="ECO:0000313" key="8">
    <source>
        <dbReference type="EMBL" id="NYI41867.1"/>
    </source>
</evidence>
<dbReference type="GO" id="GO:0006364">
    <property type="term" value="P:rRNA processing"/>
    <property type="evidence" value="ECO:0007669"/>
    <property type="project" value="UniProtKB-UniRule"/>
</dbReference>
<dbReference type="SUPFAM" id="SSF50447">
    <property type="entry name" value="Translation proteins"/>
    <property type="match status" value="1"/>
</dbReference>
<evidence type="ECO:0000256" key="4">
    <source>
        <dbReference type="ARBA" id="ARBA00023186"/>
    </source>
</evidence>
<dbReference type="EMBL" id="JACBZO010000001">
    <property type="protein sequence ID" value="NYI41867.1"/>
    <property type="molecule type" value="Genomic_DNA"/>
</dbReference>
<organism evidence="8 9">
    <name type="scientific">Demequina lutea</name>
    <dbReference type="NCBI Taxonomy" id="431489"/>
    <lineage>
        <taxon>Bacteria</taxon>
        <taxon>Bacillati</taxon>
        <taxon>Actinomycetota</taxon>
        <taxon>Actinomycetes</taxon>
        <taxon>Micrococcales</taxon>
        <taxon>Demequinaceae</taxon>
        <taxon>Demequina</taxon>
    </lineage>
</organism>
<feature type="domain" description="RimM N-terminal" evidence="6">
    <location>
        <begin position="5"/>
        <end position="85"/>
    </location>
</feature>
<dbReference type="InterPro" id="IPR011033">
    <property type="entry name" value="PRC_barrel-like_sf"/>
</dbReference>
<dbReference type="GO" id="GO:0005737">
    <property type="term" value="C:cytoplasm"/>
    <property type="evidence" value="ECO:0007669"/>
    <property type="project" value="UniProtKB-SubCell"/>
</dbReference>